<dbReference type="InterPro" id="IPR044068">
    <property type="entry name" value="CB"/>
</dbReference>
<reference evidence="8 9" key="1">
    <citation type="submission" date="2019-11" db="EMBL/GenBank/DDBJ databases">
        <title>Comparative genomics of hydrocarbon-degrading Desulfosarcina strains.</title>
        <authorList>
            <person name="Watanabe M."/>
            <person name="Kojima H."/>
            <person name="Fukui M."/>
        </authorList>
    </citation>
    <scope>NUCLEOTIDE SEQUENCE [LARGE SCALE GENOMIC DNA]</scope>
    <source>
        <strain evidence="8 9">PP31</strain>
    </source>
</reference>
<dbReference type="PROSITE" id="PS51898">
    <property type="entry name" value="TYR_RECOMBINASE"/>
    <property type="match status" value="1"/>
</dbReference>
<dbReference type="GO" id="GO:0003677">
    <property type="term" value="F:DNA binding"/>
    <property type="evidence" value="ECO:0007669"/>
    <property type="project" value="UniProtKB-UniRule"/>
</dbReference>
<feature type="domain" description="Core-binding (CB)" evidence="7">
    <location>
        <begin position="60"/>
        <end position="143"/>
    </location>
</feature>
<evidence type="ECO:0008006" key="10">
    <source>
        <dbReference type="Google" id="ProtNLM"/>
    </source>
</evidence>
<evidence type="ECO:0000259" key="6">
    <source>
        <dbReference type="PROSITE" id="PS51898"/>
    </source>
</evidence>
<dbReference type="SUPFAM" id="SSF56349">
    <property type="entry name" value="DNA breaking-rejoining enzymes"/>
    <property type="match status" value="1"/>
</dbReference>
<evidence type="ECO:0000256" key="2">
    <source>
        <dbReference type="ARBA" id="ARBA00022908"/>
    </source>
</evidence>
<dbReference type="InterPro" id="IPR013762">
    <property type="entry name" value="Integrase-like_cat_sf"/>
</dbReference>
<keyword evidence="9" id="KW-1185">Reference proteome</keyword>
<dbReference type="InterPro" id="IPR010998">
    <property type="entry name" value="Integrase_recombinase_N"/>
</dbReference>
<evidence type="ECO:0000256" key="1">
    <source>
        <dbReference type="ARBA" id="ARBA00008857"/>
    </source>
</evidence>
<dbReference type="GO" id="GO:0015074">
    <property type="term" value="P:DNA integration"/>
    <property type="evidence" value="ECO:0007669"/>
    <property type="project" value="UniProtKB-KW"/>
</dbReference>
<dbReference type="CDD" id="cd00397">
    <property type="entry name" value="DNA_BRE_C"/>
    <property type="match status" value="1"/>
</dbReference>
<sequence>MATIIEKRGKRRFLSQIMVNGVKRAKLFPDTSMASKRAAMQWELETRKRLEQESIATRCLSIIVWIDEYLDEVQARYSQKTYDEKRKAFSRFIKHSGYAMETPVEEIKRNAVRGFLRHLSKKISGHAANKARKNLGAAWRWGERNIEGWPYMPNLFLTCERFKEKKTVRYVPPEENFWKVYHTCERQDQVMLLAFFHLGARRNELFSLKWSEVDFIREQVYLQTRKRDGGLEGDWVPMTQQLCQELTAWSEERKAIAGIDQEHVFVCLSKTAFCDDYFGKPFQKRQHFMEKHCKKAGVKTFGFHSIRHLFASRLWRRNVYLGHIQQLLRHQSPRTTERYLKSLGLETIRKSLQMSFNPSGDDEPSLH</sequence>
<dbReference type="Gene3D" id="1.10.443.10">
    <property type="entry name" value="Intergrase catalytic core"/>
    <property type="match status" value="1"/>
</dbReference>
<protein>
    <recommendedName>
        <fullName evidence="10">Tyr recombinase domain-containing protein</fullName>
    </recommendedName>
</protein>
<feature type="domain" description="Tyr recombinase" evidence="6">
    <location>
        <begin position="166"/>
        <end position="353"/>
    </location>
</feature>
<dbReference type="Pfam" id="PF00589">
    <property type="entry name" value="Phage_integrase"/>
    <property type="match status" value="1"/>
</dbReference>
<dbReference type="OrthoDB" id="5450216at2"/>
<keyword evidence="4" id="KW-0233">DNA recombination</keyword>
<dbReference type="InterPro" id="IPR050090">
    <property type="entry name" value="Tyrosine_recombinase_XerCD"/>
</dbReference>
<evidence type="ECO:0000256" key="3">
    <source>
        <dbReference type="ARBA" id="ARBA00023125"/>
    </source>
</evidence>
<comment type="similarity">
    <text evidence="1">Belongs to the 'phage' integrase family.</text>
</comment>
<accession>A0A5K7ZG99</accession>
<dbReference type="PROSITE" id="PS51900">
    <property type="entry name" value="CB"/>
    <property type="match status" value="1"/>
</dbReference>
<keyword evidence="2" id="KW-0229">DNA integration</keyword>
<dbReference type="Gene3D" id="1.10.150.130">
    <property type="match status" value="1"/>
</dbReference>
<proteinExistence type="inferred from homology"/>
<dbReference type="GO" id="GO:0006310">
    <property type="term" value="P:DNA recombination"/>
    <property type="evidence" value="ECO:0007669"/>
    <property type="project" value="UniProtKB-KW"/>
</dbReference>
<dbReference type="InterPro" id="IPR011010">
    <property type="entry name" value="DNA_brk_join_enz"/>
</dbReference>
<gene>
    <name evidence="8" type="ORF">DSCW_47810</name>
</gene>
<evidence type="ECO:0000256" key="4">
    <source>
        <dbReference type="ARBA" id="ARBA00023172"/>
    </source>
</evidence>
<dbReference type="InterPro" id="IPR002104">
    <property type="entry name" value="Integrase_catalytic"/>
</dbReference>
<dbReference type="PANTHER" id="PTHR30349">
    <property type="entry name" value="PHAGE INTEGRASE-RELATED"/>
    <property type="match status" value="1"/>
</dbReference>
<dbReference type="KEGG" id="dwd:DSCW_47810"/>
<evidence type="ECO:0000256" key="5">
    <source>
        <dbReference type="PROSITE-ProRule" id="PRU01248"/>
    </source>
</evidence>
<organism evidence="8 9">
    <name type="scientific">Desulfosarcina widdelii</name>
    <dbReference type="NCBI Taxonomy" id="947919"/>
    <lineage>
        <taxon>Bacteria</taxon>
        <taxon>Pseudomonadati</taxon>
        <taxon>Thermodesulfobacteriota</taxon>
        <taxon>Desulfobacteria</taxon>
        <taxon>Desulfobacterales</taxon>
        <taxon>Desulfosarcinaceae</taxon>
        <taxon>Desulfosarcina</taxon>
    </lineage>
</organism>
<evidence type="ECO:0000313" key="9">
    <source>
        <dbReference type="Proteomes" id="UP000427769"/>
    </source>
</evidence>
<evidence type="ECO:0000259" key="7">
    <source>
        <dbReference type="PROSITE" id="PS51900"/>
    </source>
</evidence>
<dbReference type="PANTHER" id="PTHR30349:SF64">
    <property type="entry name" value="PROPHAGE INTEGRASE INTD-RELATED"/>
    <property type="match status" value="1"/>
</dbReference>
<dbReference type="EMBL" id="AP021875">
    <property type="protein sequence ID" value="BBO77364.1"/>
    <property type="molecule type" value="Genomic_DNA"/>
</dbReference>
<evidence type="ECO:0000313" key="8">
    <source>
        <dbReference type="EMBL" id="BBO77364.1"/>
    </source>
</evidence>
<dbReference type="AlphaFoldDB" id="A0A5K7ZG99"/>
<dbReference type="Proteomes" id="UP000427769">
    <property type="component" value="Chromosome"/>
</dbReference>
<keyword evidence="3 5" id="KW-0238">DNA-binding</keyword>
<dbReference type="RefSeq" id="WP_155306121.1">
    <property type="nucleotide sequence ID" value="NZ_AP021875.1"/>
</dbReference>
<name>A0A5K7ZG99_9BACT</name>